<dbReference type="SUPFAM" id="SSF50022">
    <property type="entry name" value="ISP domain"/>
    <property type="match status" value="1"/>
</dbReference>
<dbReference type="InterPro" id="IPR017941">
    <property type="entry name" value="Rieske_2Fe-2S"/>
</dbReference>
<evidence type="ECO:0000256" key="9">
    <source>
        <dbReference type="ARBA" id="ARBA00023136"/>
    </source>
</evidence>
<evidence type="ECO:0000259" key="10">
    <source>
        <dbReference type="PROSITE" id="PS51296"/>
    </source>
</evidence>
<dbReference type="PANTHER" id="PTHR21266:SF32">
    <property type="entry name" value="CHOLESTEROL 7-DESATURASE NVD"/>
    <property type="match status" value="1"/>
</dbReference>
<feature type="domain" description="Rieske" evidence="10">
    <location>
        <begin position="36"/>
        <end position="142"/>
    </location>
</feature>
<dbReference type="GO" id="GO:0016491">
    <property type="term" value="F:oxidoreductase activity"/>
    <property type="evidence" value="ECO:0007669"/>
    <property type="project" value="UniProtKB-KW"/>
</dbReference>
<keyword evidence="8" id="KW-0411">Iron-sulfur</keyword>
<keyword evidence="4" id="KW-0479">Metal-binding</keyword>
<evidence type="ECO:0000256" key="5">
    <source>
        <dbReference type="ARBA" id="ARBA00022989"/>
    </source>
</evidence>
<dbReference type="PROSITE" id="PS51296">
    <property type="entry name" value="RIESKE"/>
    <property type="match status" value="1"/>
</dbReference>
<evidence type="ECO:0000256" key="7">
    <source>
        <dbReference type="ARBA" id="ARBA00023004"/>
    </source>
</evidence>
<comment type="subcellular location">
    <subcellularLocation>
        <location evidence="1">Membrane</location>
    </subcellularLocation>
</comment>
<dbReference type="PANTHER" id="PTHR21266">
    <property type="entry name" value="IRON-SULFUR DOMAIN CONTAINING PROTEIN"/>
    <property type="match status" value="1"/>
</dbReference>
<proteinExistence type="predicted"/>
<dbReference type="Gene3D" id="2.20.25.680">
    <property type="match status" value="1"/>
</dbReference>
<keyword evidence="6" id="KW-0560">Oxidoreductase</keyword>
<dbReference type="GO" id="GO:0005737">
    <property type="term" value="C:cytoplasm"/>
    <property type="evidence" value="ECO:0007669"/>
    <property type="project" value="TreeGrafter"/>
</dbReference>
<dbReference type="Pfam" id="PF00355">
    <property type="entry name" value="Rieske"/>
    <property type="match status" value="1"/>
</dbReference>
<evidence type="ECO:0000313" key="11">
    <source>
        <dbReference type="EMBL" id="GFE78672.1"/>
    </source>
</evidence>
<keyword evidence="9" id="KW-0472">Membrane</keyword>
<comment type="caution">
    <text evidence="11">The sequence shown here is derived from an EMBL/GenBank/DDBJ whole genome shotgun (WGS) entry which is preliminary data.</text>
</comment>
<dbReference type="InterPro" id="IPR036922">
    <property type="entry name" value="Rieske_2Fe-2S_sf"/>
</dbReference>
<dbReference type="RefSeq" id="WP_161810542.1">
    <property type="nucleotide sequence ID" value="NZ_BLJN01000001.1"/>
</dbReference>
<dbReference type="GO" id="GO:0046872">
    <property type="term" value="F:metal ion binding"/>
    <property type="evidence" value="ECO:0007669"/>
    <property type="project" value="UniProtKB-KW"/>
</dbReference>
<dbReference type="Proteomes" id="UP000445000">
    <property type="component" value="Unassembled WGS sequence"/>
</dbReference>
<evidence type="ECO:0000256" key="3">
    <source>
        <dbReference type="ARBA" id="ARBA00022714"/>
    </source>
</evidence>
<keyword evidence="12" id="KW-1185">Reference proteome</keyword>
<evidence type="ECO:0000313" key="12">
    <source>
        <dbReference type="Proteomes" id="UP000445000"/>
    </source>
</evidence>
<keyword evidence="7" id="KW-0408">Iron</keyword>
<reference evidence="12" key="1">
    <citation type="submission" date="2020-01" db="EMBL/GenBank/DDBJ databases">
        <title>'Steroidobacter agaridevorans' sp. nov., agar-degrading bacteria isolated from rhizosphere soils.</title>
        <authorList>
            <person name="Ikenaga M."/>
            <person name="Kataoka M."/>
            <person name="Murouchi A."/>
            <person name="Katsuragi S."/>
            <person name="Sakai M."/>
        </authorList>
    </citation>
    <scope>NUCLEOTIDE SEQUENCE [LARGE SCALE GENOMIC DNA]</scope>
    <source>
        <strain evidence="12">YU21-B</strain>
    </source>
</reference>
<name>A0A829Y7T3_9GAMM</name>
<dbReference type="AlphaFoldDB" id="A0A829Y7T3"/>
<evidence type="ECO:0000256" key="8">
    <source>
        <dbReference type="ARBA" id="ARBA00023014"/>
    </source>
</evidence>
<dbReference type="EMBL" id="BLJN01000001">
    <property type="protein sequence ID" value="GFE78672.1"/>
    <property type="molecule type" value="Genomic_DNA"/>
</dbReference>
<dbReference type="GO" id="GO:0016020">
    <property type="term" value="C:membrane"/>
    <property type="evidence" value="ECO:0007669"/>
    <property type="project" value="UniProtKB-SubCell"/>
</dbReference>
<dbReference type="SUPFAM" id="SSF55961">
    <property type="entry name" value="Bet v1-like"/>
    <property type="match status" value="1"/>
</dbReference>
<keyword evidence="3" id="KW-0001">2Fe-2S</keyword>
<accession>A0A829Y7T3</accession>
<dbReference type="Gene3D" id="3.90.380.10">
    <property type="entry name" value="Naphthalene 1,2-dioxygenase Alpha Subunit, Chain A, domain 1"/>
    <property type="match status" value="1"/>
</dbReference>
<evidence type="ECO:0000256" key="4">
    <source>
        <dbReference type="ARBA" id="ARBA00022723"/>
    </source>
</evidence>
<sequence length="390" mass="44221">MSDDAQTPEGVRPEVAAAVGDWRAYVEAKMGFRNHWYPVRFSNELAEGQLITLQVLGEKLLLKRIDGKVYAIRDRCLHRGVPLSRKPDCYTKDTITCWYHGYTYRFQTGELVNILAVPDSRLIGRRKIQSFPCQEAKGLIFVFIGDMDPVPPLSQDVPPGFLDDDVMILGKHRVVNSNWRLGAENGFDALHIFIHKDTTLRHFRTFNFPIGHTPLPGAVQVVEDADGPKGVIDDFAQHKPIWDGVIDGRVVVRGPRSQQVQGTSASVGTSIWLPGVLKVEQFPLPGLTQFEWYVPIDGKTHLYVQTIGQQVQTDEDRQDFASNFESIYKPHGLDGFNADDIWAREVTEPFYADDYGWVDEMLCEPDTTILEWRRLASRANRGVQTPQDLR</sequence>
<evidence type="ECO:0000256" key="1">
    <source>
        <dbReference type="ARBA" id="ARBA00004370"/>
    </source>
</evidence>
<gene>
    <name evidence="11" type="ORF">GCM10011487_06720</name>
</gene>
<protein>
    <recommendedName>
        <fullName evidence="10">Rieske domain-containing protein</fullName>
    </recommendedName>
</protein>
<keyword evidence="5" id="KW-1133">Transmembrane helix</keyword>
<dbReference type="Gene3D" id="2.20.25.10">
    <property type="match status" value="1"/>
</dbReference>
<dbReference type="Pfam" id="PF11723">
    <property type="entry name" value="Aromatic_hydrox"/>
    <property type="match status" value="1"/>
</dbReference>
<dbReference type="InterPro" id="IPR021028">
    <property type="entry name" value="Homotrim_ring_OHase_catalytic"/>
</dbReference>
<evidence type="ECO:0000256" key="6">
    <source>
        <dbReference type="ARBA" id="ARBA00023002"/>
    </source>
</evidence>
<dbReference type="InterPro" id="IPR050584">
    <property type="entry name" value="Cholesterol_7-desaturase"/>
</dbReference>
<organism evidence="11 12">
    <name type="scientific">Steroidobacter agaridevorans</name>
    <dbReference type="NCBI Taxonomy" id="2695856"/>
    <lineage>
        <taxon>Bacteria</taxon>
        <taxon>Pseudomonadati</taxon>
        <taxon>Pseudomonadota</taxon>
        <taxon>Gammaproteobacteria</taxon>
        <taxon>Steroidobacterales</taxon>
        <taxon>Steroidobacteraceae</taxon>
        <taxon>Steroidobacter</taxon>
    </lineage>
</organism>
<evidence type="ECO:0000256" key="2">
    <source>
        <dbReference type="ARBA" id="ARBA00022692"/>
    </source>
</evidence>
<dbReference type="GO" id="GO:0051537">
    <property type="term" value="F:2 iron, 2 sulfur cluster binding"/>
    <property type="evidence" value="ECO:0007669"/>
    <property type="project" value="UniProtKB-KW"/>
</dbReference>
<keyword evidence="2" id="KW-0812">Transmembrane</keyword>